<dbReference type="HOGENOM" id="CLU_1758691_0_0_1"/>
<protein>
    <submittedName>
        <fullName evidence="1">Uncharacterized protein</fullName>
    </submittedName>
</protein>
<dbReference type="AlphaFoldDB" id="A0A066XG84"/>
<evidence type="ECO:0000313" key="1">
    <source>
        <dbReference type="EMBL" id="KDN65045.1"/>
    </source>
</evidence>
<keyword evidence="2" id="KW-1185">Reference proteome</keyword>
<comment type="caution">
    <text evidence="1">The sequence shown here is derived from an EMBL/GenBank/DDBJ whole genome shotgun (WGS) entry which is preliminary data.</text>
</comment>
<accession>A0A066XG84</accession>
<evidence type="ECO:0000313" key="2">
    <source>
        <dbReference type="Proteomes" id="UP000027238"/>
    </source>
</evidence>
<organism evidence="1 2">
    <name type="scientific">Colletotrichum sublineola</name>
    <name type="common">Sorghum anthracnose fungus</name>
    <dbReference type="NCBI Taxonomy" id="1173701"/>
    <lineage>
        <taxon>Eukaryota</taxon>
        <taxon>Fungi</taxon>
        <taxon>Dikarya</taxon>
        <taxon>Ascomycota</taxon>
        <taxon>Pezizomycotina</taxon>
        <taxon>Sordariomycetes</taxon>
        <taxon>Hypocreomycetidae</taxon>
        <taxon>Glomerellales</taxon>
        <taxon>Glomerellaceae</taxon>
        <taxon>Colletotrichum</taxon>
        <taxon>Colletotrichum graminicola species complex</taxon>
    </lineage>
</organism>
<dbReference type="Proteomes" id="UP000027238">
    <property type="component" value="Unassembled WGS sequence"/>
</dbReference>
<gene>
    <name evidence="1" type="ORF">CSUB01_11266</name>
</gene>
<reference evidence="2" key="1">
    <citation type="journal article" date="2014" name="Genome Announc.">
        <title>Draft genome sequence of Colletotrichum sublineola, a destructive pathogen of cultivated sorghum.</title>
        <authorList>
            <person name="Baroncelli R."/>
            <person name="Sanz-Martin J.M."/>
            <person name="Rech G.E."/>
            <person name="Sukno S.A."/>
            <person name="Thon M.R."/>
        </authorList>
    </citation>
    <scope>NUCLEOTIDE SEQUENCE [LARGE SCALE GENOMIC DNA]</scope>
    <source>
        <strain evidence="2">TX430BB</strain>
    </source>
</reference>
<name>A0A066XG84_COLSU</name>
<dbReference type="EMBL" id="JMSE01001071">
    <property type="protein sequence ID" value="KDN65045.1"/>
    <property type="molecule type" value="Genomic_DNA"/>
</dbReference>
<proteinExistence type="predicted"/>
<sequence>MVRLHCQQRSLRIPLLQPVSHVDQACALRGLYAQQSYLIQSHFDIPSDVLPSANNVNAVVGQPRTLSRAMPRYRRFKKDTYNVSRIEERLQSSGGASLSYPSLATHFVIIIKSAIHTAVSLFRMFEIPVNHDTIIKCIIVLVPDLENG</sequence>